<dbReference type="AlphaFoldDB" id="A0A9D4DQ44"/>
<accession>A0A9D4DQ44</accession>
<keyword evidence="2" id="KW-1185">Reference proteome</keyword>
<organism evidence="1 2">
    <name type="scientific">Dreissena polymorpha</name>
    <name type="common">Zebra mussel</name>
    <name type="synonym">Mytilus polymorpha</name>
    <dbReference type="NCBI Taxonomy" id="45954"/>
    <lineage>
        <taxon>Eukaryota</taxon>
        <taxon>Metazoa</taxon>
        <taxon>Spiralia</taxon>
        <taxon>Lophotrochozoa</taxon>
        <taxon>Mollusca</taxon>
        <taxon>Bivalvia</taxon>
        <taxon>Autobranchia</taxon>
        <taxon>Heteroconchia</taxon>
        <taxon>Euheterodonta</taxon>
        <taxon>Imparidentia</taxon>
        <taxon>Neoheterodontei</taxon>
        <taxon>Myida</taxon>
        <taxon>Dreissenoidea</taxon>
        <taxon>Dreissenidae</taxon>
        <taxon>Dreissena</taxon>
    </lineage>
</organism>
<proteinExistence type="predicted"/>
<gene>
    <name evidence="1" type="ORF">DPMN_188462</name>
</gene>
<protein>
    <submittedName>
        <fullName evidence="1">Uncharacterized protein</fullName>
    </submittedName>
</protein>
<dbReference type="EMBL" id="JAIWYP010000010">
    <property type="protein sequence ID" value="KAH3753812.1"/>
    <property type="molecule type" value="Genomic_DNA"/>
</dbReference>
<sequence length="137" mass="15964">MLAPGDHIFRQFITISKLSRAIMRTNVLIKLTTYKLDHICDFWRVNKSLLQPFKEKRLAPWPPCFKQAGNIFELIQGIITKILDYKYDLYSVNKENAQSPGGHVFQPTGTILELIQDIIWTNLLTKFHEDWAINVAF</sequence>
<reference evidence="1" key="1">
    <citation type="journal article" date="2019" name="bioRxiv">
        <title>The Genome of the Zebra Mussel, Dreissena polymorpha: A Resource for Invasive Species Research.</title>
        <authorList>
            <person name="McCartney M.A."/>
            <person name="Auch B."/>
            <person name="Kono T."/>
            <person name="Mallez S."/>
            <person name="Zhang Y."/>
            <person name="Obille A."/>
            <person name="Becker A."/>
            <person name="Abrahante J.E."/>
            <person name="Garbe J."/>
            <person name="Badalamenti J.P."/>
            <person name="Herman A."/>
            <person name="Mangelson H."/>
            <person name="Liachko I."/>
            <person name="Sullivan S."/>
            <person name="Sone E.D."/>
            <person name="Koren S."/>
            <person name="Silverstein K.A.T."/>
            <person name="Beckman K.B."/>
            <person name="Gohl D.M."/>
        </authorList>
    </citation>
    <scope>NUCLEOTIDE SEQUENCE</scope>
    <source>
        <strain evidence="1">Duluth1</strain>
        <tissue evidence="1">Whole animal</tissue>
    </source>
</reference>
<evidence type="ECO:0000313" key="1">
    <source>
        <dbReference type="EMBL" id="KAH3753812.1"/>
    </source>
</evidence>
<evidence type="ECO:0000313" key="2">
    <source>
        <dbReference type="Proteomes" id="UP000828390"/>
    </source>
</evidence>
<dbReference type="Proteomes" id="UP000828390">
    <property type="component" value="Unassembled WGS sequence"/>
</dbReference>
<reference evidence="1" key="2">
    <citation type="submission" date="2020-11" db="EMBL/GenBank/DDBJ databases">
        <authorList>
            <person name="McCartney M.A."/>
            <person name="Auch B."/>
            <person name="Kono T."/>
            <person name="Mallez S."/>
            <person name="Becker A."/>
            <person name="Gohl D.M."/>
            <person name="Silverstein K.A.T."/>
            <person name="Koren S."/>
            <person name="Bechman K.B."/>
            <person name="Herman A."/>
            <person name="Abrahante J.E."/>
            <person name="Garbe J."/>
        </authorList>
    </citation>
    <scope>NUCLEOTIDE SEQUENCE</scope>
    <source>
        <strain evidence="1">Duluth1</strain>
        <tissue evidence="1">Whole animal</tissue>
    </source>
</reference>
<comment type="caution">
    <text evidence="1">The sequence shown here is derived from an EMBL/GenBank/DDBJ whole genome shotgun (WGS) entry which is preliminary data.</text>
</comment>
<name>A0A9D4DQ44_DREPO</name>